<evidence type="ECO:0000313" key="2">
    <source>
        <dbReference type="EMBL" id="GAP51651.1"/>
    </source>
</evidence>
<evidence type="ECO:0000256" key="1">
    <source>
        <dbReference type="SAM" id="MobiDB-lite"/>
    </source>
</evidence>
<dbReference type="PATRIC" id="fig|146537.3.peg.6849"/>
<sequence>MLAWKSPDLEACSGPSYPRAACRPAPAVLAALTLAGATLSGVPAVAAPVPGDNGDVEIHANAAAADNSAMTLHRPGPRPRQVQGPQGRLRDLQADDAGRRPADGGGGIARGEALTPVAGAAAVGPAAVAGTVGFPLRRRPDGTS</sequence>
<keyword evidence="3" id="KW-1185">Reference proteome</keyword>
<evidence type="ECO:0000313" key="3">
    <source>
        <dbReference type="Proteomes" id="UP000053859"/>
    </source>
</evidence>
<dbReference type="Proteomes" id="UP000053859">
    <property type="component" value="Unassembled WGS sequence"/>
</dbReference>
<dbReference type="AlphaFoldDB" id="A0A0K8PV06"/>
<reference evidence="2" key="1">
    <citation type="journal article" date="2015" name="Genome Announc.">
        <title>Draft Genome Sequence of Thiostrepton-Producing Streptomyces azureus ATCC 14921.</title>
        <authorList>
            <person name="Sakihara K."/>
            <person name="Maeda J."/>
            <person name="Tashiro K."/>
            <person name="Fujino Y."/>
            <person name="Kuhara S."/>
            <person name="Ohshima T."/>
            <person name="Ogata S."/>
            <person name="Doi K."/>
        </authorList>
    </citation>
    <scope>NUCLEOTIDE SEQUENCE [LARGE SCALE GENOMIC DNA]</scope>
    <source>
        <strain evidence="2">ATCC14921</strain>
    </source>
</reference>
<feature type="compositionally biased region" description="Basic and acidic residues" evidence="1">
    <location>
        <begin position="88"/>
        <end position="102"/>
    </location>
</feature>
<dbReference type="EMBL" id="DF968381">
    <property type="protein sequence ID" value="GAP51651.1"/>
    <property type="molecule type" value="Genomic_DNA"/>
</dbReference>
<proteinExistence type="predicted"/>
<protein>
    <submittedName>
        <fullName evidence="2">Uncharacterized protein</fullName>
    </submittedName>
</protein>
<name>A0A0K8PV06_STRAJ</name>
<feature type="region of interest" description="Disordered" evidence="1">
    <location>
        <begin position="68"/>
        <end position="111"/>
    </location>
</feature>
<accession>A0A0K8PV06</accession>
<gene>
    <name evidence="2" type="ORF">SAZU_6524</name>
</gene>
<organism evidence="2 3">
    <name type="scientific">Streptomyces azureus</name>
    <dbReference type="NCBI Taxonomy" id="146537"/>
    <lineage>
        <taxon>Bacteria</taxon>
        <taxon>Bacillati</taxon>
        <taxon>Actinomycetota</taxon>
        <taxon>Actinomycetes</taxon>
        <taxon>Kitasatosporales</taxon>
        <taxon>Streptomycetaceae</taxon>
        <taxon>Streptomyces</taxon>
    </lineage>
</organism>